<evidence type="ECO:0000313" key="2">
    <source>
        <dbReference type="Proteomes" id="UP000283523"/>
    </source>
</evidence>
<proteinExistence type="predicted"/>
<evidence type="ECO:0000313" key="1">
    <source>
        <dbReference type="EMBL" id="RIV20327.1"/>
    </source>
</evidence>
<sequence length="172" mass="19379">MNVTVDTTQLERLDGRLTRAGRFVSDRQVVGRALKKAGEPVLNRLRVNTPVGPGNERISLRRSTRRGYSSNAYRQGGATRRDARLKVVAGKGNEVARLLAGIDKRRGKVGWRTPFTTRGTRDRYTKTPRRYVGRVRANDFLGRTERETLPGFVADYGQTMSDQVERILTTTT</sequence>
<reference evidence="1 2" key="1">
    <citation type="submission" date="2018-08" db="EMBL/GenBank/DDBJ databases">
        <title>Fibrisoma montanum sp. nov., isolated from Danxia mountain soil.</title>
        <authorList>
            <person name="Huang Y."/>
        </authorList>
    </citation>
    <scope>NUCLEOTIDE SEQUENCE [LARGE SCALE GENOMIC DNA]</scope>
    <source>
        <strain evidence="1 2">HYT19</strain>
    </source>
</reference>
<dbReference type="Proteomes" id="UP000283523">
    <property type="component" value="Unassembled WGS sequence"/>
</dbReference>
<name>A0A418M3B7_9BACT</name>
<protein>
    <submittedName>
        <fullName evidence="1">Uncharacterized protein</fullName>
    </submittedName>
</protein>
<organism evidence="1 2">
    <name type="scientific">Fibrisoma montanum</name>
    <dbReference type="NCBI Taxonomy" id="2305895"/>
    <lineage>
        <taxon>Bacteria</taxon>
        <taxon>Pseudomonadati</taxon>
        <taxon>Bacteroidota</taxon>
        <taxon>Cytophagia</taxon>
        <taxon>Cytophagales</taxon>
        <taxon>Spirosomataceae</taxon>
        <taxon>Fibrisoma</taxon>
    </lineage>
</organism>
<accession>A0A418M3B7</accession>
<keyword evidence="2" id="KW-1185">Reference proteome</keyword>
<dbReference type="OrthoDB" id="957533at2"/>
<dbReference type="EMBL" id="QXED01000006">
    <property type="protein sequence ID" value="RIV20327.1"/>
    <property type="molecule type" value="Genomic_DNA"/>
</dbReference>
<comment type="caution">
    <text evidence="1">The sequence shown here is derived from an EMBL/GenBank/DDBJ whole genome shotgun (WGS) entry which is preliminary data.</text>
</comment>
<dbReference type="AlphaFoldDB" id="A0A418M3B7"/>
<dbReference type="RefSeq" id="WP_119669494.1">
    <property type="nucleotide sequence ID" value="NZ_QXED01000006.1"/>
</dbReference>
<gene>
    <name evidence="1" type="ORF">DYU11_19950</name>
</gene>